<evidence type="ECO:0000313" key="1">
    <source>
        <dbReference type="EMBL" id="AZR06394.1"/>
    </source>
</evidence>
<dbReference type="EMBL" id="CP033905">
    <property type="protein sequence ID" value="AZR06394.1"/>
    <property type="molecule type" value="Genomic_DNA"/>
</dbReference>
<gene>
    <name evidence="1" type="ORF">EBQ10_03185</name>
</gene>
<protein>
    <submittedName>
        <fullName evidence="1">Uncharacterized protein</fullName>
    </submittedName>
</protein>
<dbReference type="Proteomes" id="UP000275951">
    <property type="component" value="Chromosome"/>
</dbReference>
<dbReference type="GeneID" id="97531746"/>
<dbReference type="RefSeq" id="WP_024964008.1">
    <property type="nucleotide sequence ID" value="NZ_CP012649.1"/>
</dbReference>
<organism evidence="1 2">
    <name type="scientific">Trueperella pyogenes</name>
    <dbReference type="NCBI Taxonomy" id="1661"/>
    <lineage>
        <taxon>Bacteria</taxon>
        <taxon>Bacillati</taxon>
        <taxon>Actinomycetota</taxon>
        <taxon>Actinomycetes</taxon>
        <taxon>Actinomycetales</taxon>
        <taxon>Actinomycetaceae</taxon>
        <taxon>Trueperella</taxon>
    </lineage>
</organism>
<dbReference type="AlphaFoldDB" id="A0A380M9M8"/>
<accession>A0A380M9M8</accession>
<name>A0A380M9M8_9ACTO</name>
<reference evidence="1 2" key="1">
    <citation type="submission" date="2018-11" db="EMBL/GenBank/DDBJ databases">
        <title>Multidrug-resistant genes are associated with an 42-kb island TGI1 carrying a complex class 1 integron in a Trueperella pyogenes.</title>
        <authorList>
            <person name="Dong W."/>
        </authorList>
    </citation>
    <scope>NUCLEOTIDE SEQUENCE [LARGE SCALE GENOMIC DNA]</scope>
    <source>
        <strain evidence="1 2">TP4</strain>
    </source>
</reference>
<evidence type="ECO:0000313" key="2">
    <source>
        <dbReference type="Proteomes" id="UP000275951"/>
    </source>
</evidence>
<proteinExistence type="predicted"/>
<dbReference type="OrthoDB" id="3268980at2"/>
<sequence length="144" mass="15137">MHFANKPISGREVGEDGNAIVEFVGVMVVIIIPALVLLTGLATTTMAQLALNDAARQSARAYVRAQSASAAYSAGGSLAHQAWANRGFTEPIRLDFSCSARPCLTPGESVTARVSATITVPVIGALTLHGEQTMVVDQYRVARP</sequence>